<dbReference type="AlphaFoldDB" id="A0A4Y2QPU6"/>
<dbReference type="OrthoDB" id="6500414at2759"/>
<sequence>MKTLVYQTPVYSVEDVIARISVAAGRCETYQESSRTDSLIRASTGNGDPELPSARGYILASELSQSSTFGSPAFDNRICHFSPSITDSRSSIQHLANWHRGRDNMGMNILNKLRSLSVSYRIHMQWIPCHVNIQGNENADALAKAGADDVQYLLLLSHTWSCSLEIKAGIKLSGSFHRCIIGIKVLDQVSVYQLTATDATRQLLLASLVGISDV</sequence>
<dbReference type="GO" id="GO:0003676">
    <property type="term" value="F:nucleic acid binding"/>
    <property type="evidence" value="ECO:0007669"/>
    <property type="project" value="InterPro"/>
</dbReference>
<evidence type="ECO:0000313" key="1">
    <source>
        <dbReference type="EMBL" id="GBN65259.1"/>
    </source>
</evidence>
<organism evidence="2 3">
    <name type="scientific">Araneus ventricosus</name>
    <name type="common">Orbweaver spider</name>
    <name type="synonym">Epeira ventricosa</name>
    <dbReference type="NCBI Taxonomy" id="182803"/>
    <lineage>
        <taxon>Eukaryota</taxon>
        <taxon>Metazoa</taxon>
        <taxon>Ecdysozoa</taxon>
        <taxon>Arthropoda</taxon>
        <taxon>Chelicerata</taxon>
        <taxon>Arachnida</taxon>
        <taxon>Araneae</taxon>
        <taxon>Araneomorphae</taxon>
        <taxon>Entelegynae</taxon>
        <taxon>Araneoidea</taxon>
        <taxon>Araneidae</taxon>
        <taxon>Araneus</taxon>
    </lineage>
</organism>
<dbReference type="SUPFAM" id="SSF53098">
    <property type="entry name" value="Ribonuclease H-like"/>
    <property type="match status" value="1"/>
</dbReference>
<proteinExistence type="predicted"/>
<reference evidence="2 3" key="1">
    <citation type="journal article" date="2019" name="Sci. Rep.">
        <title>Orb-weaving spider Araneus ventricosus genome elucidates the spidroin gene catalogue.</title>
        <authorList>
            <person name="Kono N."/>
            <person name="Nakamura H."/>
            <person name="Ohtoshi R."/>
            <person name="Moran D.A.P."/>
            <person name="Shinohara A."/>
            <person name="Yoshida Y."/>
            <person name="Fujiwara M."/>
            <person name="Mori M."/>
            <person name="Tomita M."/>
            <person name="Arakawa K."/>
        </authorList>
    </citation>
    <scope>NUCLEOTIDE SEQUENCE [LARGE SCALE GENOMIC DNA]</scope>
</reference>
<evidence type="ECO:0000313" key="3">
    <source>
        <dbReference type="Proteomes" id="UP000499080"/>
    </source>
</evidence>
<name>A0A4Y2QPU6_ARAVE</name>
<comment type="caution">
    <text evidence="2">The sequence shown here is derived from an EMBL/GenBank/DDBJ whole genome shotgun (WGS) entry which is preliminary data.</text>
</comment>
<accession>A0A4Y2QPU6</accession>
<dbReference type="EMBL" id="BGPR01139821">
    <property type="protein sequence ID" value="GBN65259.1"/>
    <property type="molecule type" value="Genomic_DNA"/>
</dbReference>
<dbReference type="EMBL" id="BGPR01139834">
    <property type="protein sequence ID" value="GBN65288.1"/>
    <property type="molecule type" value="Genomic_DNA"/>
</dbReference>
<evidence type="ECO:0000313" key="2">
    <source>
        <dbReference type="EMBL" id="GBN65288.1"/>
    </source>
</evidence>
<dbReference type="InterPro" id="IPR036397">
    <property type="entry name" value="RNaseH_sf"/>
</dbReference>
<protein>
    <submittedName>
        <fullName evidence="2">Uncharacterized protein</fullName>
    </submittedName>
</protein>
<dbReference type="Gene3D" id="3.30.420.10">
    <property type="entry name" value="Ribonuclease H-like superfamily/Ribonuclease H"/>
    <property type="match status" value="1"/>
</dbReference>
<dbReference type="Proteomes" id="UP000499080">
    <property type="component" value="Unassembled WGS sequence"/>
</dbReference>
<keyword evidence="3" id="KW-1185">Reference proteome</keyword>
<dbReference type="InterPro" id="IPR012337">
    <property type="entry name" value="RNaseH-like_sf"/>
</dbReference>
<gene>
    <name evidence="1" type="ORF">AVEN_224024_1</name>
    <name evidence="2" type="ORF">AVEN_44075_1</name>
</gene>